<reference evidence="2" key="1">
    <citation type="submission" date="2015-01" db="EMBL/GenBank/DDBJ databases">
        <authorList>
            <person name="Aksoy S."/>
            <person name="Warren W."/>
            <person name="Wilson R.K."/>
        </authorList>
    </citation>
    <scope>NUCLEOTIDE SEQUENCE [LARGE SCALE GENOMIC DNA]</scope>
    <source>
        <strain evidence="2">IAEA</strain>
    </source>
</reference>
<dbReference type="Proteomes" id="UP000092460">
    <property type="component" value="Unassembled WGS sequence"/>
</dbReference>
<dbReference type="AlphaFoldDB" id="A0A1B0BWS5"/>
<organism evidence="1 2">
    <name type="scientific">Glossina palpalis gambiensis</name>
    <dbReference type="NCBI Taxonomy" id="67801"/>
    <lineage>
        <taxon>Eukaryota</taxon>
        <taxon>Metazoa</taxon>
        <taxon>Ecdysozoa</taxon>
        <taxon>Arthropoda</taxon>
        <taxon>Hexapoda</taxon>
        <taxon>Insecta</taxon>
        <taxon>Pterygota</taxon>
        <taxon>Neoptera</taxon>
        <taxon>Endopterygota</taxon>
        <taxon>Diptera</taxon>
        <taxon>Brachycera</taxon>
        <taxon>Muscomorpha</taxon>
        <taxon>Hippoboscoidea</taxon>
        <taxon>Glossinidae</taxon>
        <taxon>Glossina</taxon>
    </lineage>
</organism>
<proteinExistence type="predicted"/>
<name>A0A1B0BWS5_9MUSC</name>
<protein>
    <submittedName>
        <fullName evidence="1">Uncharacterized protein</fullName>
    </submittedName>
</protein>
<evidence type="ECO:0000313" key="2">
    <source>
        <dbReference type="Proteomes" id="UP000092460"/>
    </source>
</evidence>
<keyword evidence="2" id="KW-1185">Reference proteome</keyword>
<accession>A0A1B0BWS5</accession>
<dbReference type="VEuPathDB" id="VectorBase:GPPI042922"/>
<evidence type="ECO:0000313" key="1">
    <source>
        <dbReference type="EnsemblMetazoa" id="GPPI042922-PA"/>
    </source>
</evidence>
<reference evidence="1" key="2">
    <citation type="submission" date="2020-05" db="UniProtKB">
        <authorList>
            <consortium name="EnsemblMetazoa"/>
        </authorList>
    </citation>
    <scope>IDENTIFICATION</scope>
    <source>
        <strain evidence="1">IAEA</strain>
    </source>
</reference>
<dbReference type="EnsemblMetazoa" id="GPPI042922-RA">
    <property type="protein sequence ID" value="GPPI042922-PA"/>
    <property type="gene ID" value="GPPI042922"/>
</dbReference>
<dbReference type="EMBL" id="JXJN01021958">
    <property type="status" value="NOT_ANNOTATED_CDS"/>
    <property type="molecule type" value="Genomic_DNA"/>
</dbReference>
<sequence length="164" mass="17978">MSVRPSPTRNGLTKRHLAIIAFVGSLGSPRPALLTARIRNSYCCPFLRSSTVVLRESPETSLPHLRHHSLEVATVDLHGPDPSQLHRHPLAYQLIMISASVLSAFVVHLNKPASVTLQSLRISFRLRPSLTTCIRLSCLISSSLCHHCTSPVASSISQARDCDQ</sequence>